<name>A0A6J7FR28_9ZZZZ</name>
<dbReference type="EMBL" id="CAEZSC010000070">
    <property type="protein sequence ID" value="CAB4540327.1"/>
    <property type="molecule type" value="Genomic_DNA"/>
</dbReference>
<evidence type="ECO:0000256" key="6">
    <source>
        <dbReference type="SAM" id="Phobius"/>
    </source>
</evidence>
<keyword evidence="6" id="KW-1133">Transmembrane helix</keyword>
<dbReference type="GO" id="GO:0000160">
    <property type="term" value="P:phosphorelay signal transduction system"/>
    <property type="evidence" value="ECO:0007669"/>
    <property type="project" value="UniProtKB-KW"/>
</dbReference>
<dbReference type="InterPro" id="IPR005467">
    <property type="entry name" value="His_kinase_dom"/>
</dbReference>
<dbReference type="InterPro" id="IPR036890">
    <property type="entry name" value="HATPase_C_sf"/>
</dbReference>
<keyword evidence="5" id="KW-0175">Coiled coil</keyword>
<reference evidence="11" key="1">
    <citation type="submission" date="2020-05" db="EMBL/GenBank/DDBJ databases">
        <authorList>
            <person name="Chiriac C."/>
            <person name="Salcher M."/>
            <person name="Ghai R."/>
            <person name="Kavagutti S V."/>
        </authorList>
    </citation>
    <scope>NUCLEOTIDE SEQUENCE</scope>
</reference>
<evidence type="ECO:0000256" key="2">
    <source>
        <dbReference type="ARBA" id="ARBA00012438"/>
    </source>
</evidence>
<feature type="transmembrane region" description="Helical" evidence="6">
    <location>
        <begin position="20"/>
        <end position="41"/>
    </location>
</feature>
<proteinExistence type="predicted"/>
<dbReference type="InterPro" id="IPR050482">
    <property type="entry name" value="Sensor_HK_TwoCompSys"/>
</dbReference>
<keyword evidence="6" id="KW-0472">Membrane</keyword>
<dbReference type="InterPro" id="IPR003594">
    <property type="entry name" value="HATPase_dom"/>
</dbReference>
<accession>A0A6J7FR28</accession>
<dbReference type="EC" id="2.7.13.3" evidence="2"/>
<evidence type="ECO:0000313" key="9">
    <source>
        <dbReference type="EMBL" id="CAB4588517.1"/>
    </source>
</evidence>
<feature type="domain" description="Histidine kinase" evidence="7">
    <location>
        <begin position="281"/>
        <end position="368"/>
    </location>
</feature>
<organism evidence="11">
    <name type="scientific">freshwater metagenome</name>
    <dbReference type="NCBI Taxonomy" id="449393"/>
    <lineage>
        <taxon>unclassified sequences</taxon>
        <taxon>metagenomes</taxon>
        <taxon>ecological metagenomes</taxon>
    </lineage>
</organism>
<dbReference type="EMBL" id="CAFBME010000073">
    <property type="protein sequence ID" value="CAB4897967.1"/>
    <property type="molecule type" value="Genomic_DNA"/>
</dbReference>
<dbReference type="SUPFAM" id="SSF55874">
    <property type="entry name" value="ATPase domain of HSP90 chaperone/DNA topoisomerase II/histidine kinase"/>
    <property type="match status" value="1"/>
</dbReference>
<dbReference type="EMBL" id="CAEZUD010000021">
    <property type="protein sequence ID" value="CAB4588517.1"/>
    <property type="molecule type" value="Genomic_DNA"/>
</dbReference>
<gene>
    <name evidence="8" type="ORF">UFOPK1380_01013</name>
    <name evidence="9" type="ORF">UFOPK1778_00538</name>
    <name evidence="10" type="ORF">UFOPK1863_00569</name>
    <name evidence="11" type="ORF">UFOPK3555_00751</name>
    <name evidence="12" type="ORF">UFOPK4095_00435</name>
</gene>
<dbReference type="EMBL" id="CAFBPI010000018">
    <property type="protein sequence ID" value="CAB5010444.1"/>
    <property type="molecule type" value="Genomic_DNA"/>
</dbReference>
<keyword evidence="3" id="KW-0808">Transferase</keyword>
<feature type="transmembrane region" description="Helical" evidence="6">
    <location>
        <begin position="124"/>
        <end position="141"/>
    </location>
</feature>
<comment type="catalytic activity">
    <reaction evidence="1">
        <text>ATP + protein L-histidine = ADP + protein N-phospho-L-histidine.</text>
        <dbReference type="EC" id="2.7.13.3"/>
    </reaction>
</comment>
<dbReference type="GO" id="GO:0004673">
    <property type="term" value="F:protein histidine kinase activity"/>
    <property type="evidence" value="ECO:0007669"/>
    <property type="project" value="UniProtKB-EC"/>
</dbReference>
<keyword evidence="4" id="KW-0418">Kinase</keyword>
<dbReference type="Gene3D" id="3.30.565.10">
    <property type="entry name" value="Histidine kinase-like ATPase, C-terminal domain"/>
    <property type="match status" value="1"/>
</dbReference>
<evidence type="ECO:0000313" key="12">
    <source>
        <dbReference type="EMBL" id="CAB5010444.1"/>
    </source>
</evidence>
<dbReference type="Pfam" id="PF02518">
    <property type="entry name" value="HATPase_c"/>
    <property type="match status" value="1"/>
</dbReference>
<evidence type="ECO:0000256" key="5">
    <source>
        <dbReference type="SAM" id="Coils"/>
    </source>
</evidence>
<evidence type="ECO:0000256" key="1">
    <source>
        <dbReference type="ARBA" id="ARBA00000085"/>
    </source>
</evidence>
<protein>
    <recommendedName>
        <fullName evidence="2">histidine kinase</fullName>
        <ecNumber evidence="2">2.7.13.3</ecNumber>
    </recommendedName>
</protein>
<evidence type="ECO:0000313" key="8">
    <source>
        <dbReference type="EMBL" id="CAB4540327.1"/>
    </source>
</evidence>
<dbReference type="PANTHER" id="PTHR24421">
    <property type="entry name" value="NITRATE/NITRITE SENSOR PROTEIN NARX-RELATED"/>
    <property type="match status" value="1"/>
</dbReference>
<evidence type="ECO:0000313" key="10">
    <source>
        <dbReference type="EMBL" id="CAB4613709.1"/>
    </source>
</evidence>
<feature type="transmembrane region" description="Helical" evidence="6">
    <location>
        <begin position="53"/>
        <end position="72"/>
    </location>
</feature>
<dbReference type="AlphaFoldDB" id="A0A6J7FR28"/>
<evidence type="ECO:0000313" key="11">
    <source>
        <dbReference type="EMBL" id="CAB4897967.1"/>
    </source>
</evidence>
<feature type="coiled-coil region" evidence="5">
    <location>
        <begin position="145"/>
        <end position="179"/>
    </location>
</feature>
<evidence type="ECO:0000256" key="4">
    <source>
        <dbReference type="ARBA" id="ARBA00022777"/>
    </source>
</evidence>
<dbReference type="PANTHER" id="PTHR24421:SF10">
    <property type="entry name" value="NITRATE_NITRITE SENSOR PROTEIN NARQ"/>
    <property type="match status" value="1"/>
</dbReference>
<dbReference type="PROSITE" id="PS50109">
    <property type="entry name" value="HIS_KIN"/>
    <property type="match status" value="1"/>
</dbReference>
<feature type="transmembrane region" description="Helical" evidence="6">
    <location>
        <begin position="84"/>
        <end position="104"/>
    </location>
</feature>
<sequence length="368" mass="41020">MHQRLKKFVRLIGPYPYNPYLIFLFFFALFFSRFVTLIAYLPAGHERWRAGGIIILVSAIPSGIYALGALLLNRYRFWSSNSTVLYVLEVATFQYINFLILPQINNFLQKQIGHSNQTLVTLNVNVFGSSLVLGLIAIALMHQAERKITDRLANANQLVDELRLDRQQLVEADEKLREQTSRFLHDRVQSDLMVIGMKLRSIAGKSSPDVNEVIEAAIHRLESTRASDLRNLVEVLAPNFEVGGLSGALSVLVEQYRTSMEIILEIDTVSETLPTDSLLGIFRIIEQSLLNSLVHGPANRVAISVKTDAAGKTELIISDDGPGVTKDQIVSGVGTAIISSWVEILDGRKAINTSPDHGYLLMVEFPIF</sequence>
<evidence type="ECO:0000256" key="3">
    <source>
        <dbReference type="ARBA" id="ARBA00022679"/>
    </source>
</evidence>
<keyword evidence="6" id="KW-0812">Transmembrane</keyword>
<dbReference type="EMBL" id="CAEZUY010000040">
    <property type="protein sequence ID" value="CAB4613709.1"/>
    <property type="molecule type" value="Genomic_DNA"/>
</dbReference>
<evidence type="ECO:0000259" key="7">
    <source>
        <dbReference type="PROSITE" id="PS50109"/>
    </source>
</evidence>